<dbReference type="Pfam" id="PF04759">
    <property type="entry name" value="DUF617"/>
    <property type="match status" value="1"/>
</dbReference>
<dbReference type="AlphaFoldDB" id="A0A6A3D570"/>
<keyword evidence="2" id="KW-1185">Reference proteome</keyword>
<gene>
    <name evidence="1" type="ORF">F3Y22_tig00000765pilonHSYRG00029</name>
</gene>
<name>A0A6A3D570_HIBSY</name>
<proteinExistence type="predicted"/>
<evidence type="ECO:0000313" key="2">
    <source>
        <dbReference type="Proteomes" id="UP000436088"/>
    </source>
</evidence>
<dbReference type="InterPro" id="IPR006460">
    <property type="entry name" value="MIZ1-like_pln"/>
</dbReference>
<dbReference type="NCBIfam" id="TIGR01570">
    <property type="entry name" value="A_thal_3588"/>
    <property type="match status" value="1"/>
</dbReference>
<dbReference type="OrthoDB" id="1859415at2759"/>
<comment type="caution">
    <text evidence="1">The sequence shown here is derived from an EMBL/GenBank/DDBJ whole genome shotgun (WGS) entry which is preliminary data.</text>
</comment>
<dbReference type="PANTHER" id="PTHR31696:SF71">
    <property type="entry name" value="PROTEIN MIZU-KUSSEI 1"/>
    <property type="match status" value="1"/>
</dbReference>
<dbReference type="EMBL" id="VEPZ02000070">
    <property type="protein sequence ID" value="KAE8734379.1"/>
    <property type="molecule type" value="Genomic_DNA"/>
</dbReference>
<organism evidence="1 2">
    <name type="scientific">Hibiscus syriacus</name>
    <name type="common">Rose of Sharon</name>
    <dbReference type="NCBI Taxonomy" id="106335"/>
    <lineage>
        <taxon>Eukaryota</taxon>
        <taxon>Viridiplantae</taxon>
        <taxon>Streptophyta</taxon>
        <taxon>Embryophyta</taxon>
        <taxon>Tracheophyta</taxon>
        <taxon>Spermatophyta</taxon>
        <taxon>Magnoliopsida</taxon>
        <taxon>eudicotyledons</taxon>
        <taxon>Gunneridae</taxon>
        <taxon>Pentapetalae</taxon>
        <taxon>rosids</taxon>
        <taxon>malvids</taxon>
        <taxon>Malvales</taxon>
        <taxon>Malvaceae</taxon>
        <taxon>Malvoideae</taxon>
        <taxon>Hibiscus</taxon>
    </lineage>
</organism>
<dbReference type="Proteomes" id="UP000436088">
    <property type="component" value="Unassembled WGS sequence"/>
</dbReference>
<dbReference type="GO" id="GO:0010274">
    <property type="term" value="P:hydrotropism"/>
    <property type="evidence" value="ECO:0007669"/>
    <property type="project" value="InterPro"/>
</dbReference>
<dbReference type="PANTHER" id="PTHR31696">
    <property type="entry name" value="PROTEIN MIZU-KUSSEI 1"/>
    <property type="match status" value="1"/>
</dbReference>
<protein>
    <submittedName>
        <fullName evidence="1">Protein MIZU-KUSSEI 1</fullName>
    </submittedName>
</protein>
<reference evidence="1" key="1">
    <citation type="submission" date="2019-09" db="EMBL/GenBank/DDBJ databases">
        <title>Draft genome information of white flower Hibiscus syriacus.</title>
        <authorList>
            <person name="Kim Y.-M."/>
        </authorList>
    </citation>
    <scope>NUCLEOTIDE SEQUENCE [LARGE SCALE GENOMIC DNA]</scope>
    <source>
        <strain evidence="1">YM2019G1</strain>
    </source>
</reference>
<sequence length="266" mass="29368">MKPHQELASLGSSRSFNNFNYKSAGKNITPSNFTTCLSIPAENPEISDKLLRSISSSSSPRSAFQSFHSVRSRFSSLLRSFIKMMAFPNIVPTRLSLTHTIGRKVMGTLFGNRRGHFSFAVQDDPRSEPVLLLELAMSTSSLVKEMSSGLLRIALECKKVPSRTGKLLHEPVWTMYCNGRKNGYAVGRTCNESYWHVLSTMQSVSVGAGVIPAVEDAGKDGGGEGEVLYMRAKFERVVGNRDSEAFYMVNLDSNVGPELSIFLLRI</sequence>
<accession>A0A6A3D570</accession>
<evidence type="ECO:0000313" key="1">
    <source>
        <dbReference type="EMBL" id="KAE8734379.1"/>
    </source>
</evidence>